<dbReference type="InterPro" id="IPR019734">
    <property type="entry name" value="TPR_rpt"/>
</dbReference>
<comment type="caution">
    <text evidence="2">The sequence shown here is derived from an EMBL/GenBank/DDBJ whole genome shotgun (WGS) entry which is preliminary data.</text>
</comment>
<evidence type="ECO:0000313" key="2">
    <source>
        <dbReference type="EMBL" id="PUZ23200.1"/>
    </source>
</evidence>
<reference evidence="2 3" key="1">
    <citation type="submission" date="2018-04" db="EMBL/GenBank/DDBJ databases">
        <title>Chitinophaga fuyangensis sp. nov., isolated from soil in a chemical factory.</title>
        <authorList>
            <person name="Chen K."/>
        </authorList>
    </citation>
    <scope>NUCLEOTIDE SEQUENCE [LARGE SCALE GENOMIC DNA]</scope>
    <source>
        <strain evidence="2 3">LY-1</strain>
    </source>
</reference>
<dbReference type="SUPFAM" id="SSF48452">
    <property type="entry name" value="TPR-like"/>
    <property type="match status" value="1"/>
</dbReference>
<dbReference type="AlphaFoldDB" id="A0A2T7BDU5"/>
<dbReference type="InterPro" id="IPR011990">
    <property type="entry name" value="TPR-like_helical_dom_sf"/>
</dbReference>
<keyword evidence="3" id="KW-1185">Reference proteome</keyword>
<evidence type="ECO:0000313" key="3">
    <source>
        <dbReference type="Proteomes" id="UP000244450"/>
    </source>
</evidence>
<dbReference type="PROSITE" id="PS50005">
    <property type="entry name" value="TPR"/>
    <property type="match status" value="1"/>
</dbReference>
<dbReference type="Proteomes" id="UP000244450">
    <property type="component" value="Unassembled WGS sequence"/>
</dbReference>
<sequence>MQADRISQLKQMLETEPQDSFLQHALALEYIKHNDDTGARRLFESVLAHDPGYTGSYYHLGKLLERQGEKDAAQEVYEKGMAIAKEKQERHAYNELQSALEDLIY</sequence>
<keyword evidence="1" id="KW-0802">TPR repeat</keyword>
<accession>A0A2T7BDU5</accession>
<feature type="repeat" description="TPR" evidence="1">
    <location>
        <begin position="54"/>
        <end position="87"/>
    </location>
</feature>
<proteinExistence type="predicted"/>
<gene>
    <name evidence="2" type="ORF">DCC81_22660</name>
</gene>
<protein>
    <submittedName>
        <fullName evidence="2">Uncharacterized protein</fullName>
    </submittedName>
</protein>
<dbReference type="EMBL" id="QCYK01000003">
    <property type="protein sequence ID" value="PUZ23200.1"/>
    <property type="molecule type" value="Genomic_DNA"/>
</dbReference>
<dbReference type="Pfam" id="PF14559">
    <property type="entry name" value="TPR_19"/>
    <property type="match status" value="1"/>
</dbReference>
<dbReference type="RefSeq" id="WP_108688944.1">
    <property type="nucleotide sequence ID" value="NZ_QCYK01000003.1"/>
</dbReference>
<organism evidence="2 3">
    <name type="scientific">Chitinophaga parva</name>
    <dbReference type="NCBI Taxonomy" id="2169414"/>
    <lineage>
        <taxon>Bacteria</taxon>
        <taxon>Pseudomonadati</taxon>
        <taxon>Bacteroidota</taxon>
        <taxon>Chitinophagia</taxon>
        <taxon>Chitinophagales</taxon>
        <taxon>Chitinophagaceae</taxon>
        <taxon>Chitinophaga</taxon>
    </lineage>
</organism>
<name>A0A2T7BDU5_9BACT</name>
<dbReference type="Gene3D" id="1.25.40.10">
    <property type="entry name" value="Tetratricopeptide repeat domain"/>
    <property type="match status" value="1"/>
</dbReference>
<evidence type="ECO:0000256" key="1">
    <source>
        <dbReference type="PROSITE-ProRule" id="PRU00339"/>
    </source>
</evidence>
<dbReference type="OrthoDB" id="1524733at2"/>